<keyword evidence="1" id="KW-1015">Disulfide bond</keyword>
<dbReference type="Gene3D" id="2.10.25.10">
    <property type="entry name" value="Laminin"/>
    <property type="match status" value="1"/>
</dbReference>
<comment type="caution">
    <text evidence="5">The sequence shown here is derived from an EMBL/GenBank/DDBJ whole genome shotgun (WGS) entry which is preliminary data.</text>
</comment>
<dbReference type="EMBL" id="JARBDR010000657">
    <property type="protein sequence ID" value="KAJ8308948.1"/>
    <property type="molecule type" value="Genomic_DNA"/>
</dbReference>
<dbReference type="SUPFAM" id="SSF49899">
    <property type="entry name" value="Concanavalin A-like lectins/glucanases"/>
    <property type="match status" value="1"/>
</dbReference>
<evidence type="ECO:0000256" key="2">
    <source>
        <dbReference type="PROSITE-ProRule" id="PRU00076"/>
    </source>
</evidence>
<dbReference type="InterPro" id="IPR001791">
    <property type="entry name" value="Laminin_G"/>
</dbReference>
<organism evidence="5 6">
    <name type="scientific">Tegillarca granosa</name>
    <name type="common">Malaysian cockle</name>
    <name type="synonym">Anadara granosa</name>
    <dbReference type="NCBI Taxonomy" id="220873"/>
    <lineage>
        <taxon>Eukaryota</taxon>
        <taxon>Metazoa</taxon>
        <taxon>Spiralia</taxon>
        <taxon>Lophotrochozoa</taxon>
        <taxon>Mollusca</taxon>
        <taxon>Bivalvia</taxon>
        <taxon>Autobranchia</taxon>
        <taxon>Pteriomorphia</taxon>
        <taxon>Arcoida</taxon>
        <taxon>Arcoidea</taxon>
        <taxon>Arcidae</taxon>
        <taxon>Tegillarca</taxon>
    </lineage>
</organism>
<gene>
    <name evidence="5" type="ORF">KUTeg_013822</name>
</gene>
<dbReference type="InterPro" id="IPR000742">
    <property type="entry name" value="EGF"/>
</dbReference>
<keyword evidence="2" id="KW-0245">EGF-like domain</keyword>
<dbReference type="SUPFAM" id="SSF57196">
    <property type="entry name" value="EGF/Laminin"/>
    <property type="match status" value="1"/>
</dbReference>
<dbReference type="PANTHER" id="PTHR15036">
    <property type="entry name" value="PIKACHURIN-LIKE PROTEIN"/>
    <property type="match status" value="1"/>
</dbReference>
<evidence type="ECO:0000259" key="4">
    <source>
        <dbReference type="PROSITE" id="PS50026"/>
    </source>
</evidence>
<dbReference type="Gene3D" id="2.60.120.200">
    <property type="match status" value="1"/>
</dbReference>
<proteinExistence type="predicted"/>
<name>A0ABQ9EUT5_TEGGR</name>
<dbReference type="InterPro" id="IPR050372">
    <property type="entry name" value="Neurexin-related_CASP"/>
</dbReference>
<dbReference type="PANTHER" id="PTHR15036:SF85">
    <property type="entry name" value="SP2353, ISOFORM A"/>
    <property type="match status" value="1"/>
</dbReference>
<dbReference type="CDD" id="cd00110">
    <property type="entry name" value="LamG"/>
    <property type="match status" value="1"/>
</dbReference>
<dbReference type="PROSITE" id="PS50026">
    <property type="entry name" value="EGF_3"/>
    <property type="match status" value="1"/>
</dbReference>
<evidence type="ECO:0000313" key="5">
    <source>
        <dbReference type="EMBL" id="KAJ8308948.1"/>
    </source>
</evidence>
<evidence type="ECO:0000259" key="3">
    <source>
        <dbReference type="PROSITE" id="PS50025"/>
    </source>
</evidence>
<dbReference type="PROSITE" id="PS50025">
    <property type="entry name" value="LAM_G_DOMAIN"/>
    <property type="match status" value="1"/>
</dbReference>
<feature type="domain" description="Laminin G" evidence="3">
    <location>
        <begin position="6"/>
        <end position="190"/>
    </location>
</feature>
<reference evidence="5 6" key="1">
    <citation type="submission" date="2022-12" db="EMBL/GenBank/DDBJ databases">
        <title>Chromosome-level genome of Tegillarca granosa.</title>
        <authorList>
            <person name="Kim J."/>
        </authorList>
    </citation>
    <scope>NUCLEOTIDE SEQUENCE [LARGE SCALE GENOMIC DNA]</scope>
    <source>
        <strain evidence="5">Teg-2019</strain>
        <tissue evidence="5">Adductor muscle</tissue>
    </source>
</reference>
<dbReference type="SMART" id="SM00282">
    <property type="entry name" value="LamG"/>
    <property type="match status" value="1"/>
</dbReference>
<protein>
    <submittedName>
        <fullName evidence="5">Uncharacterized protein</fullName>
    </submittedName>
</protein>
<dbReference type="Proteomes" id="UP001217089">
    <property type="component" value="Unassembled WGS sequence"/>
</dbReference>
<accession>A0ABQ9EUT5</accession>
<sequence>MNSTLSFDLKGSEFSFAKFPKWNPCQNGSFSLEFKTSSSDGLILYMDDGGHIDYIELRLIQGLLHLKFNFGGGPMRMTVSRFLNDDNWHKVTVSQSGHNMTLTVDGESEHSIYYRNDITFGNYRTNTHVFIGGIGIEYLDRTNNLTLPHLFFEKRFNGSIRNVLYSNCGGPFIRPAMEDYNGIQADNNDCLNRNPCRNGGICLTGDSGLTCDCSSTKFGGRYCEIDNGLYVLDLVNEFTVEFYRLCGNKSTPLDIKKAVCGGPALQSAFTIKSNMYQQVVVSGLKKAAVLVWSYHYYKLFLPNSRIKNGPPLSPQRTINIWRSVFNRSLYGVQVCANIHLGVTSAETCLSKIRIYTVSLILGLL</sequence>
<evidence type="ECO:0000256" key="1">
    <source>
        <dbReference type="ARBA" id="ARBA00023157"/>
    </source>
</evidence>
<feature type="domain" description="EGF-like" evidence="4">
    <location>
        <begin position="186"/>
        <end position="224"/>
    </location>
</feature>
<dbReference type="CDD" id="cd00054">
    <property type="entry name" value="EGF_CA"/>
    <property type="match status" value="1"/>
</dbReference>
<keyword evidence="6" id="KW-1185">Reference proteome</keyword>
<evidence type="ECO:0000313" key="6">
    <source>
        <dbReference type="Proteomes" id="UP001217089"/>
    </source>
</evidence>
<dbReference type="InterPro" id="IPR013320">
    <property type="entry name" value="ConA-like_dom_sf"/>
</dbReference>
<dbReference type="Pfam" id="PF02210">
    <property type="entry name" value="Laminin_G_2"/>
    <property type="match status" value="1"/>
</dbReference>
<comment type="caution">
    <text evidence="2">Lacks conserved residue(s) required for the propagation of feature annotation.</text>
</comment>